<evidence type="ECO:0000313" key="3">
    <source>
        <dbReference type="Proteomes" id="UP000432464"/>
    </source>
</evidence>
<proteinExistence type="predicted"/>
<keyword evidence="1" id="KW-0732">Signal</keyword>
<comment type="caution">
    <text evidence="2">The sequence shown here is derived from an EMBL/GenBank/DDBJ whole genome shotgun (WGS) entry which is preliminary data.</text>
</comment>
<evidence type="ECO:0000256" key="1">
    <source>
        <dbReference type="SAM" id="SignalP"/>
    </source>
</evidence>
<accession>A0A6I3KRJ0</accession>
<name>A0A6I3KRJ0_9NOCA</name>
<organism evidence="2 3">
    <name type="scientific">Nocardia aurantiaca</name>
    <dbReference type="NCBI Taxonomy" id="2675850"/>
    <lineage>
        <taxon>Bacteria</taxon>
        <taxon>Bacillati</taxon>
        <taxon>Actinomycetota</taxon>
        <taxon>Actinomycetes</taxon>
        <taxon>Mycobacteriales</taxon>
        <taxon>Nocardiaceae</taxon>
        <taxon>Nocardia</taxon>
    </lineage>
</organism>
<dbReference type="RefSeq" id="WP_154786582.1">
    <property type="nucleotide sequence ID" value="NZ_WMBB01000002.1"/>
</dbReference>
<feature type="signal peptide" evidence="1">
    <location>
        <begin position="1"/>
        <end position="21"/>
    </location>
</feature>
<feature type="chain" id="PRO_5039321439" description="Secreted protein" evidence="1">
    <location>
        <begin position="22"/>
        <end position="92"/>
    </location>
</feature>
<evidence type="ECO:0000313" key="2">
    <source>
        <dbReference type="EMBL" id="MTE12097.1"/>
    </source>
</evidence>
<sequence length="92" mass="8873">MRRVAFTVAAVAGAISAGALGAGPSAAAIPPAGVICAGMTCANTTSAPQIVIGTAVCATGISVPASTLLEPFSSRRLSATCPDGTQPLILSF</sequence>
<reference evidence="2 3" key="1">
    <citation type="submission" date="2019-11" db="EMBL/GenBank/DDBJ databases">
        <title>Nocardia sp. nov. CT2-14 isolated from soil.</title>
        <authorList>
            <person name="Kanchanasin P."/>
            <person name="Tanasupawat S."/>
            <person name="Yuki M."/>
            <person name="Kudo T."/>
        </authorList>
    </citation>
    <scope>NUCLEOTIDE SEQUENCE [LARGE SCALE GENOMIC DNA]</scope>
    <source>
        <strain evidence="2 3">CT2-14</strain>
    </source>
</reference>
<gene>
    <name evidence="2" type="ORF">GLP40_04760</name>
</gene>
<protein>
    <recommendedName>
        <fullName evidence="4">Secreted protein</fullName>
    </recommendedName>
</protein>
<dbReference type="EMBL" id="WMBB01000002">
    <property type="protein sequence ID" value="MTE12097.1"/>
    <property type="molecule type" value="Genomic_DNA"/>
</dbReference>
<dbReference type="AlphaFoldDB" id="A0A6I3KRJ0"/>
<evidence type="ECO:0008006" key="4">
    <source>
        <dbReference type="Google" id="ProtNLM"/>
    </source>
</evidence>
<keyword evidence="3" id="KW-1185">Reference proteome</keyword>
<dbReference type="Proteomes" id="UP000432464">
    <property type="component" value="Unassembled WGS sequence"/>
</dbReference>